<dbReference type="Proteomes" id="UP001259832">
    <property type="component" value="Unassembled WGS sequence"/>
</dbReference>
<keyword evidence="2" id="KW-1185">Reference proteome</keyword>
<dbReference type="EMBL" id="JASMQC010000036">
    <property type="protein sequence ID" value="KAK1930919.1"/>
    <property type="molecule type" value="Genomic_DNA"/>
</dbReference>
<accession>A0AAD9G2Q6</accession>
<evidence type="ECO:0000313" key="2">
    <source>
        <dbReference type="Proteomes" id="UP001259832"/>
    </source>
</evidence>
<comment type="caution">
    <text evidence="1">The sequence shown here is derived from an EMBL/GenBank/DDBJ whole genome shotgun (WGS) entry which is preliminary data.</text>
</comment>
<evidence type="ECO:0000313" key="1">
    <source>
        <dbReference type="EMBL" id="KAK1930919.1"/>
    </source>
</evidence>
<reference evidence="1" key="1">
    <citation type="submission" date="2023-08" db="EMBL/GenBank/DDBJ databases">
        <title>Reference Genome Resource for the Citrus Pathogen Phytophthora citrophthora.</title>
        <authorList>
            <person name="Moller H."/>
            <person name="Coetzee B."/>
            <person name="Rose L.J."/>
            <person name="Van Niekerk J.M."/>
        </authorList>
    </citation>
    <scope>NUCLEOTIDE SEQUENCE</scope>
    <source>
        <strain evidence="1">STE-U-9442</strain>
    </source>
</reference>
<name>A0AAD9G2Q6_9STRA</name>
<gene>
    <name evidence="1" type="ORF">P3T76_013508</name>
</gene>
<dbReference type="AlphaFoldDB" id="A0AAD9G2Q6"/>
<protein>
    <submittedName>
        <fullName evidence="1">Uncharacterized protein</fullName>
    </submittedName>
</protein>
<proteinExistence type="predicted"/>
<sequence length="85" mass="9258">MLRLRSTRFGAPLRSFTGSTLRQSVEKFDAIAAANFKSVAHLFQALKAARDQANRNSSEALKTGLISQQLMPIKVLAGTSDSEYA</sequence>
<organism evidence="1 2">
    <name type="scientific">Phytophthora citrophthora</name>
    <dbReference type="NCBI Taxonomy" id="4793"/>
    <lineage>
        <taxon>Eukaryota</taxon>
        <taxon>Sar</taxon>
        <taxon>Stramenopiles</taxon>
        <taxon>Oomycota</taxon>
        <taxon>Peronosporomycetes</taxon>
        <taxon>Peronosporales</taxon>
        <taxon>Peronosporaceae</taxon>
        <taxon>Phytophthora</taxon>
    </lineage>
</organism>